<feature type="non-terminal residue" evidence="2">
    <location>
        <position position="1"/>
    </location>
</feature>
<accession>A0A0F9APB3</accession>
<proteinExistence type="predicted"/>
<dbReference type="AlphaFoldDB" id="A0A0F9APB3"/>
<evidence type="ECO:0000313" key="2">
    <source>
        <dbReference type="EMBL" id="KKL11439.1"/>
    </source>
</evidence>
<dbReference type="InterPro" id="IPR025188">
    <property type="entry name" value="DUF4113"/>
</dbReference>
<organism evidence="2">
    <name type="scientific">marine sediment metagenome</name>
    <dbReference type="NCBI Taxonomy" id="412755"/>
    <lineage>
        <taxon>unclassified sequences</taxon>
        <taxon>metagenomes</taxon>
        <taxon>ecological metagenomes</taxon>
    </lineage>
</organism>
<reference evidence="2" key="1">
    <citation type="journal article" date="2015" name="Nature">
        <title>Complex archaea that bridge the gap between prokaryotes and eukaryotes.</title>
        <authorList>
            <person name="Spang A."/>
            <person name="Saw J.H."/>
            <person name="Jorgensen S.L."/>
            <person name="Zaremba-Niedzwiedzka K."/>
            <person name="Martijn J."/>
            <person name="Lind A.E."/>
            <person name="van Eijk R."/>
            <person name="Schleper C."/>
            <person name="Guy L."/>
            <person name="Ettema T.J."/>
        </authorList>
    </citation>
    <scope>NUCLEOTIDE SEQUENCE</scope>
</reference>
<comment type="caution">
    <text evidence="2">The sequence shown here is derived from an EMBL/GenBank/DDBJ whole genome shotgun (WGS) entry which is preliminary data.</text>
</comment>
<feature type="domain" description="DUF4113" evidence="1">
    <location>
        <begin position="44"/>
        <end position="93"/>
    </location>
</feature>
<dbReference type="Pfam" id="PF13438">
    <property type="entry name" value="DUF4113"/>
    <property type="match status" value="1"/>
</dbReference>
<sequence length="95" mass="11086">QALRSIYRAGHAYLKAGVGLIELTARKYHQQDIFQTHQSKRTDELMNTLDNINQRYGRGTAFIAGEGIKKRWSMRQKHCSPHYTTNWNQLPIVRT</sequence>
<name>A0A0F9APB3_9ZZZZ</name>
<gene>
    <name evidence="2" type="ORF">LCGC14_2545790</name>
</gene>
<protein>
    <recommendedName>
        <fullName evidence="1">DUF4113 domain-containing protein</fullName>
    </recommendedName>
</protein>
<dbReference type="EMBL" id="LAZR01041653">
    <property type="protein sequence ID" value="KKL11439.1"/>
    <property type="molecule type" value="Genomic_DNA"/>
</dbReference>
<evidence type="ECO:0000259" key="1">
    <source>
        <dbReference type="Pfam" id="PF13438"/>
    </source>
</evidence>